<sequence>MNNCDRDFFRFWCYKVLPLVYDDSLSYYEILCKVVDYINNLIETDKVQNDEIAKLKQEVQTVQNWINNFDTSYAESIIAQYLATMIFVTISDEGYIIYTIPKNWESINFNTTGLDIENNIGVGDYDYGHLVLSY</sequence>
<name>A0A8S5LWP3_9CAUD</name>
<dbReference type="EMBL" id="BK014755">
    <property type="protein sequence ID" value="DAD74219.1"/>
    <property type="molecule type" value="Genomic_DNA"/>
</dbReference>
<reference evidence="1" key="1">
    <citation type="journal article" date="2021" name="Proc. Natl. Acad. Sci. U.S.A.">
        <title>A Catalog of Tens of Thousands of Viruses from Human Metagenomes Reveals Hidden Associations with Chronic Diseases.</title>
        <authorList>
            <person name="Tisza M.J."/>
            <person name="Buck C.B."/>
        </authorList>
    </citation>
    <scope>NUCLEOTIDE SEQUENCE</scope>
    <source>
        <strain evidence="1">Ctx9R1</strain>
    </source>
</reference>
<organism evidence="1">
    <name type="scientific">Podoviridae sp. ctx9R1</name>
    <dbReference type="NCBI Taxonomy" id="2826589"/>
    <lineage>
        <taxon>Viruses</taxon>
        <taxon>Duplodnaviria</taxon>
        <taxon>Heunggongvirae</taxon>
        <taxon>Uroviricota</taxon>
        <taxon>Caudoviricetes</taxon>
    </lineage>
</organism>
<proteinExistence type="predicted"/>
<accession>A0A8S5LWP3</accession>
<protein>
    <submittedName>
        <fullName evidence="1">MAD PROTEIN/MAX PROTEIN/DNA factor, DNA, bHLHZ, TRANSCRIPTION-DNA.0A</fullName>
    </submittedName>
</protein>
<evidence type="ECO:0000313" key="1">
    <source>
        <dbReference type="EMBL" id="DAD74219.1"/>
    </source>
</evidence>